<dbReference type="AlphaFoldDB" id="A0A1J1IHD6"/>
<organism evidence="2 3">
    <name type="scientific">Clunio marinus</name>
    <dbReference type="NCBI Taxonomy" id="568069"/>
    <lineage>
        <taxon>Eukaryota</taxon>
        <taxon>Metazoa</taxon>
        <taxon>Ecdysozoa</taxon>
        <taxon>Arthropoda</taxon>
        <taxon>Hexapoda</taxon>
        <taxon>Insecta</taxon>
        <taxon>Pterygota</taxon>
        <taxon>Neoptera</taxon>
        <taxon>Endopterygota</taxon>
        <taxon>Diptera</taxon>
        <taxon>Nematocera</taxon>
        <taxon>Chironomoidea</taxon>
        <taxon>Chironomidae</taxon>
        <taxon>Clunio</taxon>
    </lineage>
</organism>
<evidence type="ECO:0000256" key="1">
    <source>
        <dbReference type="SAM" id="SignalP"/>
    </source>
</evidence>
<gene>
    <name evidence="2" type="ORF">CLUMA_CG013059</name>
</gene>
<dbReference type="EMBL" id="CVRI01000052">
    <property type="protein sequence ID" value="CRK99679.1"/>
    <property type="molecule type" value="Genomic_DNA"/>
</dbReference>
<evidence type="ECO:0000313" key="2">
    <source>
        <dbReference type="EMBL" id="CRK99679.1"/>
    </source>
</evidence>
<keyword evidence="1" id="KW-0732">Signal</keyword>
<evidence type="ECO:0000313" key="3">
    <source>
        <dbReference type="Proteomes" id="UP000183832"/>
    </source>
</evidence>
<feature type="chain" id="PRO_5012837040" evidence="1">
    <location>
        <begin position="20"/>
        <end position="95"/>
    </location>
</feature>
<feature type="signal peptide" evidence="1">
    <location>
        <begin position="1"/>
        <end position="19"/>
    </location>
</feature>
<keyword evidence="3" id="KW-1185">Reference proteome</keyword>
<accession>A0A1J1IHD6</accession>
<name>A0A1J1IHD6_9DIPT</name>
<proteinExistence type="predicted"/>
<sequence>MGIIHLWYSVLFLLPPSYRQQQQHVSGLDCPLPVWSHTLELHLQMKDSIQELQIDRQFRRNSTKKLPKNLFYVHPSLCRVLKYLDDALVKHFSTI</sequence>
<dbReference type="Proteomes" id="UP000183832">
    <property type="component" value="Unassembled WGS sequence"/>
</dbReference>
<protein>
    <submittedName>
        <fullName evidence="2">CLUMA_CG013059, isoform A</fullName>
    </submittedName>
</protein>
<reference evidence="2 3" key="1">
    <citation type="submission" date="2015-04" db="EMBL/GenBank/DDBJ databases">
        <authorList>
            <person name="Syromyatnikov M.Y."/>
            <person name="Popov V.N."/>
        </authorList>
    </citation>
    <scope>NUCLEOTIDE SEQUENCE [LARGE SCALE GENOMIC DNA]</scope>
</reference>